<dbReference type="InterPro" id="IPR010992">
    <property type="entry name" value="IHF-like_DNA-bd_dom_sf"/>
</dbReference>
<dbReference type="GO" id="GO:0030527">
    <property type="term" value="F:structural constituent of chromatin"/>
    <property type="evidence" value="ECO:0007669"/>
    <property type="project" value="InterPro"/>
</dbReference>
<evidence type="ECO:0000256" key="1">
    <source>
        <dbReference type="ARBA" id="ARBA00023067"/>
    </source>
</evidence>
<organism evidence="4 5">
    <name type="scientific">Aphanizomenon flos-aquae WA102</name>
    <dbReference type="NCBI Taxonomy" id="1710896"/>
    <lineage>
        <taxon>Bacteria</taxon>
        <taxon>Bacillati</taxon>
        <taxon>Cyanobacteriota</taxon>
        <taxon>Cyanophyceae</taxon>
        <taxon>Nostocales</taxon>
        <taxon>Aphanizomenonaceae</taxon>
        <taxon>Aphanizomenon</taxon>
    </lineage>
</organism>
<dbReference type="GO" id="GO:0003677">
    <property type="term" value="F:DNA binding"/>
    <property type="evidence" value="ECO:0007669"/>
    <property type="project" value="UniProtKB-KW"/>
</dbReference>
<proteinExistence type="inferred from homology"/>
<evidence type="ECO:0000256" key="2">
    <source>
        <dbReference type="ARBA" id="ARBA00023125"/>
    </source>
</evidence>
<evidence type="ECO:0000313" key="4">
    <source>
        <dbReference type="EMBL" id="OBQ43631.1"/>
    </source>
</evidence>
<dbReference type="PRINTS" id="PR01727">
    <property type="entry name" value="DNABINDINGHU"/>
</dbReference>
<reference evidence="4 5" key="1">
    <citation type="submission" date="2015-09" db="EMBL/GenBank/DDBJ databases">
        <title>Aphanizomenon flos-aquae WA102.</title>
        <authorList>
            <person name="Driscoll C."/>
        </authorList>
    </citation>
    <scope>NUCLEOTIDE SEQUENCE [LARGE SCALE GENOMIC DNA]</scope>
    <source>
        <strain evidence="4">WA102</strain>
    </source>
</reference>
<comment type="caution">
    <text evidence="4">The sequence shown here is derived from an EMBL/GenBank/DDBJ whole genome shotgun (WGS) entry which is preliminary data.</text>
</comment>
<keyword evidence="2" id="KW-0238">DNA-binding</keyword>
<dbReference type="GO" id="GO:0030261">
    <property type="term" value="P:chromosome condensation"/>
    <property type="evidence" value="ECO:0007669"/>
    <property type="project" value="UniProtKB-KW"/>
</dbReference>
<dbReference type="PANTHER" id="PTHR33175">
    <property type="entry name" value="DNA-BINDING PROTEIN HU"/>
    <property type="match status" value="1"/>
</dbReference>
<dbReference type="CDD" id="cd13836">
    <property type="entry name" value="IHF_B"/>
    <property type="match status" value="1"/>
</dbReference>
<dbReference type="Gene3D" id="4.10.520.10">
    <property type="entry name" value="IHF-like DNA-binding proteins"/>
    <property type="match status" value="1"/>
</dbReference>
<dbReference type="SMART" id="SM00411">
    <property type="entry name" value="BHL"/>
    <property type="match status" value="1"/>
</dbReference>
<dbReference type="Proteomes" id="UP000092093">
    <property type="component" value="Unassembled WGS sequence"/>
</dbReference>
<dbReference type="Pfam" id="PF00216">
    <property type="entry name" value="Bac_DNA_binding"/>
    <property type="match status" value="1"/>
</dbReference>
<dbReference type="AlphaFoldDB" id="A0A1B7X2K6"/>
<accession>A0A1B7X2K6</accession>
<evidence type="ECO:0008006" key="6">
    <source>
        <dbReference type="Google" id="ProtNLM"/>
    </source>
</evidence>
<dbReference type="PANTHER" id="PTHR33175:SF3">
    <property type="entry name" value="DNA-BINDING PROTEIN HU-BETA"/>
    <property type="match status" value="1"/>
</dbReference>
<gene>
    <name evidence="4" type="ORF">AN484_11550</name>
</gene>
<sequence>MPRKKKLGVGKVSKSRIISNVAKSTKLPQTTVKLVFDEIFSAFIAELSAGNTVTIHGFGSFDHKFTEGKVCKNPKTQEKVNVPQKIVPYFAPGRNLSAAFEENREILLSLLASKPDSYKQDEELELN</sequence>
<evidence type="ECO:0000313" key="5">
    <source>
        <dbReference type="Proteomes" id="UP000092093"/>
    </source>
</evidence>
<name>A0A1B7X2K6_APHFL</name>
<comment type="similarity">
    <text evidence="3">Belongs to the bacterial histone-like protein family.</text>
</comment>
<dbReference type="EMBL" id="LJOW01000048">
    <property type="protein sequence ID" value="OBQ43631.1"/>
    <property type="molecule type" value="Genomic_DNA"/>
</dbReference>
<dbReference type="InterPro" id="IPR000119">
    <property type="entry name" value="Hist_DNA-bd"/>
</dbReference>
<dbReference type="SUPFAM" id="SSF47729">
    <property type="entry name" value="IHF-like DNA-binding proteins"/>
    <property type="match status" value="1"/>
</dbReference>
<evidence type="ECO:0000256" key="3">
    <source>
        <dbReference type="RuleBase" id="RU003939"/>
    </source>
</evidence>
<keyword evidence="1" id="KW-0226">DNA condensation</keyword>
<protein>
    <recommendedName>
        <fullName evidence="6">DNA-binding protein</fullName>
    </recommendedName>
</protein>